<dbReference type="Pfam" id="PF00107">
    <property type="entry name" value="ADH_zinc_N"/>
    <property type="match status" value="1"/>
</dbReference>
<dbReference type="SUPFAM" id="SSF50129">
    <property type="entry name" value="GroES-like"/>
    <property type="match status" value="1"/>
</dbReference>
<dbReference type="FunFam" id="3.40.50.720:FF:000121">
    <property type="entry name" value="Prostaglandin reductase 2"/>
    <property type="match status" value="1"/>
</dbReference>
<reference evidence="3 4" key="1">
    <citation type="submission" date="2016-10" db="EMBL/GenBank/DDBJ databases">
        <authorList>
            <person name="de Groot N.N."/>
        </authorList>
    </citation>
    <scope>NUCLEOTIDE SEQUENCE [LARGE SCALE GENOMIC DNA]</scope>
    <source>
        <strain evidence="3 4">DSM 21800</strain>
    </source>
</reference>
<dbReference type="PANTHER" id="PTHR43205:SF7">
    <property type="entry name" value="PROSTAGLANDIN REDUCTASE 1"/>
    <property type="match status" value="1"/>
</dbReference>
<dbReference type="EMBL" id="LT629772">
    <property type="protein sequence ID" value="SDT04060.1"/>
    <property type="molecule type" value="Genomic_DNA"/>
</dbReference>
<dbReference type="GO" id="GO:0016628">
    <property type="term" value="F:oxidoreductase activity, acting on the CH-CH group of donors, NAD or NADP as acceptor"/>
    <property type="evidence" value="ECO:0007669"/>
    <property type="project" value="InterPro"/>
</dbReference>
<gene>
    <name evidence="3" type="ORF">SAMN04489812_3922</name>
</gene>
<dbReference type="OrthoDB" id="9805663at2"/>
<dbReference type="RefSeq" id="WP_091527116.1">
    <property type="nucleotide sequence ID" value="NZ_LT629772.1"/>
</dbReference>
<dbReference type="Gene3D" id="3.90.180.10">
    <property type="entry name" value="Medium-chain alcohol dehydrogenases, catalytic domain"/>
    <property type="match status" value="1"/>
</dbReference>
<evidence type="ECO:0000313" key="3">
    <source>
        <dbReference type="EMBL" id="SDT04060.1"/>
    </source>
</evidence>
<dbReference type="SMART" id="SM00829">
    <property type="entry name" value="PKS_ER"/>
    <property type="match status" value="1"/>
</dbReference>
<dbReference type="Proteomes" id="UP000199103">
    <property type="component" value="Chromosome I"/>
</dbReference>
<dbReference type="Gene3D" id="3.40.50.720">
    <property type="entry name" value="NAD(P)-binding Rossmann-like Domain"/>
    <property type="match status" value="1"/>
</dbReference>
<dbReference type="InterPro" id="IPR011032">
    <property type="entry name" value="GroES-like_sf"/>
</dbReference>
<dbReference type="Pfam" id="PF16884">
    <property type="entry name" value="ADH_N_2"/>
    <property type="match status" value="1"/>
</dbReference>
<dbReference type="SUPFAM" id="SSF51735">
    <property type="entry name" value="NAD(P)-binding Rossmann-fold domains"/>
    <property type="match status" value="1"/>
</dbReference>
<feature type="domain" description="Enoyl reductase (ER)" evidence="2">
    <location>
        <begin position="18"/>
        <end position="332"/>
    </location>
</feature>
<evidence type="ECO:0000313" key="4">
    <source>
        <dbReference type="Proteomes" id="UP000199103"/>
    </source>
</evidence>
<dbReference type="InterPro" id="IPR045010">
    <property type="entry name" value="MDR_fam"/>
</dbReference>
<accession>A0A1H1X4R4</accession>
<dbReference type="InterPro" id="IPR020843">
    <property type="entry name" value="ER"/>
</dbReference>
<keyword evidence="4" id="KW-1185">Reference proteome</keyword>
<dbReference type="AlphaFoldDB" id="A0A1H1X4R4"/>
<evidence type="ECO:0000256" key="1">
    <source>
        <dbReference type="ARBA" id="ARBA00023002"/>
    </source>
</evidence>
<dbReference type="InterPro" id="IPR041694">
    <property type="entry name" value="ADH_N_2"/>
</dbReference>
<name>A0A1H1X4R4_9ACTN</name>
<organism evidence="3 4">
    <name type="scientific">Microlunatus soli</name>
    <dbReference type="NCBI Taxonomy" id="630515"/>
    <lineage>
        <taxon>Bacteria</taxon>
        <taxon>Bacillati</taxon>
        <taxon>Actinomycetota</taxon>
        <taxon>Actinomycetes</taxon>
        <taxon>Propionibacteriales</taxon>
        <taxon>Propionibacteriaceae</taxon>
        <taxon>Microlunatus</taxon>
    </lineage>
</organism>
<evidence type="ECO:0000259" key="2">
    <source>
        <dbReference type="SMART" id="SM00829"/>
    </source>
</evidence>
<dbReference type="CDD" id="cd05288">
    <property type="entry name" value="PGDH"/>
    <property type="match status" value="1"/>
</dbReference>
<proteinExistence type="predicted"/>
<dbReference type="InterPro" id="IPR036291">
    <property type="entry name" value="NAD(P)-bd_dom_sf"/>
</dbReference>
<keyword evidence="1" id="KW-0560">Oxidoreductase</keyword>
<protein>
    <recommendedName>
        <fullName evidence="2">Enoyl reductase (ER) domain-containing protein</fullName>
    </recommendedName>
</protein>
<dbReference type="InterPro" id="IPR013149">
    <property type="entry name" value="ADH-like_C"/>
</dbReference>
<dbReference type="STRING" id="630515.SAMN04489812_3922"/>
<sequence length="334" mass="34788">MINTREIRLVSRPEGEPSAENFALVETTLPDPGPGEVAVHNLAMSVDPYMRGRMNDTPSYAPPWELDQAALGAAVGEVTASGSDRVGVGSLVLHGLGWREDAVLAADQVVLLPRREDVAPSRYLGALGMPGRTAYAGLFRVAAFRPGDTVFVSAAAGAVGSMVGQLARLAGASRVIGSAGSKAKVDHLINDLGFDAAFDYHDGPAAELLARAAPDGIDVYFDNVGGDQLQAAIGAMKLHGRIAVCGMISQYNATAPTPGPSNLALFIGRRITMTGFLVADHDDLADEFASKVGGWLADGSIVAEETVVDGLDHAVQAFIGLLRGQNTGKMIISL</sequence>
<dbReference type="PANTHER" id="PTHR43205">
    <property type="entry name" value="PROSTAGLANDIN REDUCTASE"/>
    <property type="match status" value="1"/>
</dbReference>